<dbReference type="Proteomes" id="UP000006695">
    <property type="component" value="Chromosome"/>
</dbReference>
<name>A5G9Z7_GEOUR</name>
<dbReference type="AlphaFoldDB" id="A5G9Z7"/>
<dbReference type="HOGENOM" id="CLU_050026_3_1_7"/>
<dbReference type="KEGG" id="gur:Gura_1407"/>
<dbReference type="EMBL" id="CP000698">
    <property type="protein sequence ID" value="ABQ25608.1"/>
    <property type="molecule type" value="Genomic_DNA"/>
</dbReference>
<sequence>MDKYLIEKKPGSPRLFCISRIEEFIELVTWLSSDGHVVFRGQRRNLPLIPSVGRDKKRRLWSYVEKEVFEEFKREALPYLGFTPTNDWQWLAVAQHNRLPTRLLDWTRNPLAALWFTVCKPADKEEAGVVWGFIYEPTEAISSTTDLPPNLASPFSIENTLLYFPEYIFPYIQAQSGVFTVHHRQADNDVFVPFENTKDADLLLSRIEIPAKSFPTLRYQLFRLGISPASLFPGLYGLVERIKYQNEFCKDEFENKGQQEGSRLHFPLFEECRRDPL</sequence>
<evidence type="ECO:0000259" key="1">
    <source>
        <dbReference type="SMART" id="SM00901"/>
    </source>
</evidence>
<accession>A5G9Z7</accession>
<dbReference type="InterPro" id="IPR014966">
    <property type="entry name" value="FRG-dom"/>
</dbReference>
<organism evidence="2 3">
    <name type="scientific">Geotalea uraniireducens (strain Rf4)</name>
    <name type="common">Geobacter uraniireducens</name>
    <dbReference type="NCBI Taxonomy" id="351605"/>
    <lineage>
        <taxon>Bacteria</taxon>
        <taxon>Pseudomonadati</taxon>
        <taxon>Thermodesulfobacteriota</taxon>
        <taxon>Desulfuromonadia</taxon>
        <taxon>Geobacterales</taxon>
        <taxon>Geobacteraceae</taxon>
        <taxon>Geotalea</taxon>
    </lineage>
</organism>
<feature type="domain" description="FRG" evidence="1">
    <location>
        <begin position="33"/>
        <end position="131"/>
    </location>
</feature>
<evidence type="ECO:0000313" key="2">
    <source>
        <dbReference type="EMBL" id="ABQ25608.1"/>
    </source>
</evidence>
<protein>
    <recommendedName>
        <fullName evidence="1">FRG domain-containing protein</fullName>
    </recommendedName>
</protein>
<proteinExistence type="predicted"/>
<dbReference type="OrthoDB" id="9816036at2"/>
<dbReference type="SMART" id="SM00901">
    <property type="entry name" value="FRG"/>
    <property type="match status" value="1"/>
</dbReference>
<dbReference type="STRING" id="351605.Gura_1407"/>
<gene>
    <name evidence="2" type="ordered locus">Gura_1407</name>
</gene>
<reference evidence="2 3" key="1">
    <citation type="submission" date="2007-05" db="EMBL/GenBank/DDBJ databases">
        <title>Complete sequence of Geobacter uraniireducens Rf4.</title>
        <authorList>
            <consortium name="US DOE Joint Genome Institute"/>
            <person name="Copeland A."/>
            <person name="Lucas S."/>
            <person name="Lapidus A."/>
            <person name="Barry K."/>
            <person name="Detter J.C."/>
            <person name="Glavina del Rio T."/>
            <person name="Hammon N."/>
            <person name="Israni S."/>
            <person name="Dalin E."/>
            <person name="Tice H."/>
            <person name="Pitluck S."/>
            <person name="Chertkov O."/>
            <person name="Brettin T."/>
            <person name="Bruce D."/>
            <person name="Han C."/>
            <person name="Schmutz J."/>
            <person name="Larimer F."/>
            <person name="Land M."/>
            <person name="Hauser L."/>
            <person name="Kyrpides N."/>
            <person name="Mikhailova N."/>
            <person name="Shelobolina E."/>
            <person name="Aklujkar M."/>
            <person name="Lovley D."/>
            <person name="Richardson P."/>
        </authorList>
    </citation>
    <scope>NUCLEOTIDE SEQUENCE [LARGE SCALE GENOMIC DNA]</scope>
    <source>
        <strain evidence="2 3">Rf4</strain>
    </source>
</reference>
<keyword evidence="3" id="KW-1185">Reference proteome</keyword>
<evidence type="ECO:0000313" key="3">
    <source>
        <dbReference type="Proteomes" id="UP000006695"/>
    </source>
</evidence>
<dbReference type="RefSeq" id="WP_011938324.1">
    <property type="nucleotide sequence ID" value="NC_009483.1"/>
</dbReference>
<dbReference type="Pfam" id="PF08867">
    <property type="entry name" value="FRG"/>
    <property type="match status" value="1"/>
</dbReference>